<organism evidence="1 2">
    <name type="scientific">Phaeosphaeria nodorum (strain SN15 / ATCC MYA-4574 / FGSC 10173)</name>
    <name type="common">Glume blotch fungus</name>
    <name type="synonym">Parastagonospora nodorum</name>
    <dbReference type="NCBI Taxonomy" id="321614"/>
    <lineage>
        <taxon>Eukaryota</taxon>
        <taxon>Fungi</taxon>
        <taxon>Dikarya</taxon>
        <taxon>Ascomycota</taxon>
        <taxon>Pezizomycotina</taxon>
        <taxon>Dothideomycetes</taxon>
        <taxon>Pleosporomycetidae</taxon>
        <taxon>Pleosporales</taxon>
        <taxon>Pleosporineae</taxon>
        <taxon>Phaeosphaeriaceae</taxon>
        <taxon>Parastagonospora</taxon>
    </lineage>
</organism>
<evidence type="ECO:0000313" key="1">
    <source>
        <dbReference type="EMBL" id="EAT92402.1"/>
    </source>
</evidence>
<dbReference type="InParanoid" id="Q0V507"/>
<name>Q0V507_PHANO</name>
<dbReference type="AlphaFoldDB" id="Q0V507"/>
<gene>
    <name evidence="1" type="ORF">SNOG_00907</name>
</gene>
<proteinExistence type="predicted"/>
<evidence type="ECO:0000313" key="2">
    <source>
        <dbReference type="Proteomes" id="UP000001055"/>
    </source>
</evidence>
<dbReference type="EMBL" id="CH445325">
    <property type="protein sequence ID" value="EAT92402.1"/>
    <property type="molecule type" value="Genomic_DNA"/>
</dbReference>
<reference evidence="2" key="1">
    <citation type="journal article" date="2007" name="Plant Cell">
        <title>Dothideomycete-plant interactions illuminated by genome sequencing and EST analysis of the wheat pathogen Stagonospora nodorum.</title>
        <authorList>
            <person name="Hane J.K."/>
            <person name="Lowe R.G."/>
            <person name="Solomon P.S."/>
            <person name="Tan K.C."/>
            <person name="Schoch C.L."/>
            <person name="Spatafora J.W."/>
            <person name="Crous P.W."/>
            <person name="Kodira C."/>
            <person name="Birren B.W."/>
            <person name="Galagan J.E."/>
            <person name="Torriani S.F."/>
            <person name="McDonald B.A."/>
            <person name="Oliver R.P."/>
        </authorList>
    </citation>
    <scope>NUCLEOTIDE SEQUENCE [LARGE SCALE GENOMIC DNA]</scope>
    <source>
        <strain evidence="2">SN15 / ATCC MYA-4574 / FGSC 10173</strain>
    </source>
</reference>
<dbReference type="Proteomes" id="UP000001055">
    <property type="component" value="Unassembled WGS sequence"/>
</dbReference>
<sequence>MTWRLGCLIPKQMVDEIFDAPPTYDEAIYYTVSVMVVDIQDSIVFDARSAATA</sequence>
<dbReference type="GeneID" id="5968331"/>
<dbReference type="RefSeq" id="XP_001791574.1">
    <property type="nucleotide sequence ID" value="XM_001791522.1"/>
</dbReference>
<accession>Q0V507</accession>
<protein>
    <submittedName>
        <fullName evidence="1">Uncharacterized protein</fullName>
    </submittedName>
</protein>
<dbReference type="KEGG" id="pno:SNOG_00907"/>